<dbReference type="OrthoDB" id="7306312at2"/>
<name>A0A1I4E7E6_9HYPH</name>
<dbReference type="Proteomes" id="UP000323300">
    <property type="component" value="Unassembled WGS sequence"/>
</dbReference>
<dbReference type="EMBL" id="FOSL01000022">
    <property type="protein sequence ID" value="SFL00091.1"/>
    <property type="molecule type" value="Genomic_DNA"/>
</dbReference>
<proteinExistence type="predicted"/>
<evidence type="ECO:0000313" key="3">
    <source>
        <dbReference type="Proteomes" id="UP000323300"/>
    </source>
</evidence>
<keyword evidence="3" id="KW-1185">Reference proteome</keyword>
<gene>
    <name evidence="2" type="ORF">SAMN04488498_12226</name>
</gene>
<feature type="compositionally biased region" description="Basic and acidic residues" evidence="1">
    <location>
        <begin position="195"/>
        <end position="207"/>
    </location>
</feature>
<reference evidence="2 3" key="1">
    <citation type="submission" date="2016-10" db="EMBL/GenBank/DDBJ databases">
        <authorList>
            <person name="Varghese N."/>
            <person name="Submissions S."/>
        </authorList>
    </citation>
    <scope>NUCLEOTIDE SEQUENCE [LARGE SCALE GENOMIC DNA]</scope>
    <source>
        <strain evidence="2 3">DSM 21822</strain>
    </source>
</reference>
<accession>A0A1I4E7E6</accession>
<dbReference type="RefSeq" id="WP_149762935.1">
    <property type="nucleotide sequence ID" value="NZ_BSPE01000036.1"/>
</dbReference>
<feature type="region of interest" description="Disordered" evidence="1">
    <location>
        <begin position="185"/>
        <end position="217"/>
    </location>
</feature>
<evidence type="ECO:0000256" key="1">
    <source>
        <dbReference type="SAM" id="MobiDB-lite"/>
    </source>
</evidence>
<protein>
    <submittedName>
        <fullName evidence="2">Uncharacterized protein</fullName>
    </submittedName>
</protein>
<dbReference type="AlphaFoldDB" id="A0A1I4E7E6"/>
<organism evidence="2 3">
    <name type="scientific">Neomesorhizobium albiziae</name>
    <dbReference type="NCBI Taxonomy" id="335020"/>
    <lineage>
        <taxon>Bacteria</taxon>
        <taxon>Pseudomonadati</taxon>
        <taxon>Pseudomonadota</taxon>
        <taxon>Alphaproteobacteria</taxon>
        <taxon>Hyphomicrobiales</taxon>
        <taxon>Phyllobacteriaceae</taxon>
        <taxon>Neomesorhizobium</taxon>
    </lineage>
</organism>
<sequence>MPAIEQTSGRMQKNGKGTVADPALVLSQAWVEAHAQTLVLCLRQQQFEAELALSVGFPSANIVLPDSSERDVSSLEDLEDVSAPTTIDEISRTEAAKASAEHWARWRAKDADLGYSATKEAEQQAADKEQLLLDELARTPASTMAGAIAKLSVVLREIEDNHDASDFPLPHIRSVLEDLTRVTHHNAPEGFRPSSDAEHHGTRDMPVAERGTSGGKK</sequence>
<evidence type="ECO:0000313" key="2">
    <source>
        <dbReference type="EMBL" id="SFL00091.1"/>
    </source>
</evidence>